<dbReference type="Gene3D" id="3.30.360.10">
    <property type="entry name" value="Dihydrodipicolinate Reductase, domain 2"/>
    <property type="match status" value="1"/>
</dbReference>
<evidence type="ECO:0000256" key="2">
    <source>
        <dbReference type="ARBA" id="ARBA00023027"/>
    </source>
</evidence>
<evidence type="ECO:0000313" key="7">
    <source>
        <dbReference type="Proteomes" id="UP000535437"/>
    </source>
</evidence>
<dbReference type="RefSeq" id="WP_179542082.1">
    <property type="nucleotide sequence ID" value="NZ_BAAALL010000001.1"/>
</dbReference>
<name>A0A7Z0GMM6_9MICC</name>
<dbReference type="InterPro" id="IPR055170">
    <property type="entry name" value="GFO_IDH_MocA-like_dom"/>
</dbReference>
<dbReference type="SUPFAM" id="SSF51735">
    <property type="entry name" value="NAD(P)-binding Rossmann-fold domains"/>
    <property type="match status" value="1"/>
</dbReference>
<reference evidence="6 7" key="1">
    <citation type="submission" date="2020-07" db="EMBL/GenBank/DDBJ databases">
        <title>Sequencing the genomes of 1000 actinobacteria strains.</title>
        <authorList>
            <person name="Klenk H.-P."/>
        </authorList>
    </citation>
    <scope>NUCLEOTIDE SEQUENCE [LARGE SCALE GENOMIC DNA]</scope>
    <source>
        <strain evidence="6 7">DSM 15475</strain>
    </source>
</reference>
<dbReference type="InterPro" id="IPR050463">
    <property type="entry name" value="Gfo/Idh/MocA_oxidrdct_glycsds"/>
</dbReference>
<dbReference type="InterPro" id="IPR000683">
    <property type="entry name" value="Gfo/Idh/MocA-like_OxRdtase_N"/>
</dbReference>
<dbReference type="GO" id="GO:0000166">
    <property type="term" value="F:nucleotide binding"/>
    <property type="evidence" value="ECO:0007669"/>
    <property type="project" value="InterPro"/>
</dbReference>
<comment type="caution">
    <text evidence="6">The sequence shown here is derived from an EMBL/GenBank/DDBJ whole genome shotgun (WGS) entry which is preliminary data.</text>
</comment>
<sequence>MRGKQIGIAVIGAGMAGAAHAAAWRAATTVRSPFPRPVKLTAIADIAEPLARDVAGRYGFERVETDWRALLDADDVHVVSVVVANRLHREIVEALVSAGKHVLCEKPLSDTMEDARAMAQTALGAEASGQVVRIGFTFRRAPGLAALRELVTSGALGEVVHLHGRYLADYACDPQVPMTWRYRGAPGSGALADVGSHLLYAAEFLAGPMRSVAGAHFRTVVTERPLPLGSTVGHGRGEVSAETEPVTNDDWAGFTAQFDVAAGTFEASRVSHGHPNSLRLEISCREGAAVWDQENPAEIQVHTRDIGGNRDVDNGFRTIRLGPGHPYVGEGFPMSAPGIGFGQNDGFVFQARAFLEEVAGLAEEDSWLRNATFEDGLHNMELIEAIAASAASGGTPRTIAR</sequence>
<keyword evidence="3" id="KW-0732">Signal</keyword>
<keyword evidence="7" id="KW-1185">Reference proteome</keyword>
<dbReference type="PANTHER" id="PTHR43818">
    <property type="entry name" value="BCDNA.GH03377"/>
    <property type="match status" value="1"/>
</dbReference>
<evidence type="ECO:0000259" key="4">
    <source>
        <dbReference type="Pfam" id="PF01408"/>
    </source>
</evidence>
<dbReference type="InterPro" id="IPR036291">
    <property type="entry name" value="NAD(P)-bd_dom_sf"/>
</dbReference>
<dbReference type="Proteomes" id="UP000535437">
    <property type="component" value="Unassembled WGS sequence"/>
</dbReference>
<feature type="domain" description="GFO/IDH/MocA-like oxidoreductase" evidence="5">
    <location>
        <begin position="145"/>
        <end position="289"/>
    </location>
</feature>
<protein>
    <submittedName>
        <fullName evidence="6">Putative dehydrogenase</fullName>
    </submittedName>
</protein>
<keyword evidence="1" id="KW-0560">Oxidoreductase</keyword>
<dbReference type="EMBL" id="JACCFY010000001">
    <property type="protein sequence ID" value="NYJ78782.1"/>
    <property type="molecule type" value="Genomic_DNA"/>
</dbReference>
<evidence type="ECO:0000313" key="6">
    <source>
        <dbReference type="EMBL" id="NYJ78782.1"/>
    </source>
</evidence>
<keyword evidence="2" id="KW-0520">NAD</keyword>
<dbReference type="AlphaFoldDB" id="A0A7Z0GMM6"/>
<feature type="signal peptide" evidence="3">
    <location>
        <begin position="1"/>
        <end position="21"/>
    </location>
</feature>
<feature type="chain" id="PRO_5038467505" evidence="3">
    <location>
        <begin position="22"/>
        <end position="401"/>
    </location>
</feature>
<proteinExistence type="predicted"/>
<evidence type="ECO:0000259" key="5">
    <source>
        <dbReference type="Pfam" id="PF22725"/>
    </source>
</evidence>
<organism evidence="6 7">
    <name type="scientific">Nesterenkonia xinjiangensis</name>
    <dbReference type="NCBI Taxonomy" id="225327"/>
    <lineage>
        <taxon>Bacteria</taxon>
        <taxon>Bacillati</taxon>
        <taxon>Actinomycetota</taxon>
        <taxon>Actinomycetes</taxon>
        <taxon>Micrococcales</taxon>
        <taxon>Micrococcaceae</taxon>
        <taxon>Nesterenkonia</taxon>
    </lineage>
</organism>
<dbReference type="Pfam" id="PF01408">
    <property type="entry name" value="GFO_IDH_MocA"/>
    <property type="match status" value="1"/>
</dbReference>
<dbReference type="GO" id="GO:0016491">
    <property type="term" value="F:oxidoreductase activity"/>
    <property type="evidence" value="ECO:0007669"/>
    <property type="project" value="UniProtKB-KW"/>
</dbReference>
<dbReference type="Gene3D" id="3.40.50.720">
    <property type="entry name" value="NAD(P)-binding Rossmann-like Domain"/>
    <property type="match status" value="1"/>
</dbReference>
<gene>
    <name evidence="6" type="ORF">HNR09_002193</name>
</gene>
<feature type="domain" description="Gfo/Idh/MocA-like oxidoreductase N-terminal" evidence="4">
    <location>
        <begin position="7"/>
        <end position="123"/>
    </location>
</feature>
<evidence type="ECO:0000256" key="3">
    <source>
        <dbReference type="SAM" id="SignalP"/>
    </source>
</evidence>
<dbReference type="SUPFAM" id="SSF55347">
    <property type="entry name" value="Glyceraldehyde-3-phosphate dehydrogenase-like, C-terminal domain"/>
    <property type="match status" value="1"/>
</dbReference>
<dbReference type="Pfam" id="PF22725">
    <property type="entry name" value="GFO_IDH_MocA_C3"/>
    <property type="match status" value="1"/>
</dbReference>
<dbReference type="PANTHER" id="PTHR43818:SF11">
    <property type="entry name" value="BCDNA.GH03377"/>
    <property type="match status" value="1"/>
</dbReference>
<accession>A0A7Z0GMM6</accession>
<evidence type="ECO:0000256" key="1">
    <source>
        <dbReference type="ARBA" id="ARBA00023002"/>
    </source>
</evidence>